<dbReference type="AlphaFoldDB" id="A0A3N5BIM7"/>
<feature type="transmembrane region" description="Helical" evidence="6">
    <location>
        <begin position="38"/>
        <end position="57"/>
    </location>
</feature>
<proteinExistence type="inferred from homology"/>
<dbReference type="InterPro" id="IPR037185">
    <property type="entry name" value="EmrE-like"/>
</dbReference>
<feature type="transmembrane region" description="Helical" evidence="6">
    <location>
        <begin position="69"/>
        <end position="85"/>
    </location>
</feature>
<evidence type="ECO:0000313" key="8">
    <source>
        <dbReference type="EMBL" id="RPF57443.1"/>
    </source>
</evidence>
<feature type="transmembrane region" description="Helical" evidence="6">
    <location>
        <begin position="145"/>
        <end position="165"/>
    </location>
</feature>
<reference evidence="8 9" key="1">
    <citation type="submission" date="2018-11" db="EMBL/GenBank/DDBJ databases">
        <title>Genomic Encyclopedia of Type Strains, Phase IV (KMG-IV): sequencing the most valuable type-strain genomes for metagenomic binning, comparative biology and taxonomic classification.</title>
        <authorList>
            <person name="Goeker M."/>
        </authorList>
    </citation>
    <scope>NUCLEOTIDE SEQUENCE [LARGE SCALE GENOMIC DNA]</scope>
    <source>
        <strain evidence="8 9">DSM 29158</strain>
    </source>
</reference>
<dbReference type="EMBL" id="RKRK01000002">
    <property type="protein sequence ID" value="RPF57443.1"/>
    <property type="molecule type" value="Genomic_DNA"/>
</dbReference>
<keyword evidence="9" id="KW-1185">Reference proteome</keyword>
<evidence type="ECO:0000256" key="3">
    <source>
        <dbReference type="ARBA" id="ARBA00022692"/>
    </source>
</evidence>
<keyword evidence="3 6" id="KW-0812">Transmembrane</keyword>
<comment type="caution">
    <text evidence="8">The sequence shown here is derived from an EMBL/GenBank/DDBJ whole genome shotgun (WGS) entry which is preliminary data.</text>
</comment>
<feature type="transmembrane region" description="Helical" evidence="6">
    <location>
        <begin position="259"/>
        <end position="277"/>
    </location>
</feature>
<keyword evidence="4 6" id="KW-1133">Transmembrane helix</keyword>
<feature type="domain" description="EamA" evidence="7">
    <location>
        <begin position="149"/>
        <end position="276"/>
    </location>
</feature>
<feature type="domain" description="EamA" evidence="7">
    <location>
        <begin position="6"/>
        <end position="137"/>
    </location>
</feature>
<dbReference type="Proteomes" id="UP000277108">
    <property type="component" value="Unassembled WGS sequence"/>
</dbReference>
<dbReference type="OrthoDB" id="5148831at2"/>
<feature type="transmembrane region" description="Helical" evidence="6">
    <location>
        <begin position="121"/>
        <end position="139"/>
    </location>
</feature>
<evidence type="ECO:0000313" key="9">
    <source>
        <dbReference type="Proteomes" id="UP000277108"/>
    </source>
</evidence>
<organism evidence="8 9">
    <name type="scientific">Abyssicoccus albus</name>
    <dbReference type="NCBI Taxonomy" id="1817405"/>
    <lineage>
        <taxon>Bacteria</taxon>
        <taxon>Bacillati</taxon>
        <taxon>Bacillota</taxon>
        <taxon>Bacilli</taxon>
        <taxon>Bacillales</taxon>
        <taxon>Abyssicoccaceae</taxon>
    </lineage>
</organism>
<comment type="subcellular location">
    <subcellularLocation>
        <location evidence="1">Endomembrane system</location>
        <topology evidence="1">Multi-pass membrane protein</topology>
    </subcellularLocation>
</comment>
<gene>
    <name evidence="8" type="ORF">EDD62_0061</name>
</gene>
<sequence>MSNVTKGIICLLIASLGFSIMGLCIKMSGDLPTMQKAFFRNFISMIVAFGFVLYNRVPMFGHRQNQKLLIARSVFGVIGVLLFFYSLDHLVLSDAEMLNKLSPFFTIILCSIFLNERIRKFQMISIIIAFIGTLFIIKPELSLEVVPSLIALLGAISAASAYTILRVLGPLEKFYTVVFYFSMFSTIVLLPFVIVNFHPMSTKQLVLLITAGLMASIGQFGITLAYQFAEAKQISIFFYSTVLFSALFSIIIFKTIPDAYSIVGYIIVFSASFYMFMKQRPRKPLHE</sequence>
<feature type="transmembrane region" description="Helical" evidence="6">
    <location>
        <begin position="97"/>
        <end position="114"/>
    </location>
</feature>
<evidence type="ECO:0000256" key="4">
    <source>
        <dbReference type="ARBA" id="ARBA00022989"/>
    </source>
</evidence>
<evidence type="ECO:0000256" key="6">
    <source>
        <dbReference type="SAM" id="Phobius"/>
    </source>
</evidence>
<feature type="transmembrane region" description="Helical" evidence="6">
    <location>
        <begin position="236"/>
        <end position="253"/>
    </location>
</feature>
<dbReference type="SUPFAM" id="SSF103481">
    <property type="entry name" value="Multidrug resistance efflux transporter EmrE"/>
    <property type="match status" value="2"/>
</dbReference>
<comment type="similarity">
    <text evidence="2">Belongs to the EamA transporter family.</text>
</comment>
<accession>A0A3N5BIM7</accession>
<dbReference type="InterPro" id="IPR000620">
    <property type="entry name" value="EamA_dom"/>
</dbReference>
<evidence type="ECO:0000256" key="2">
    <source>
        <dbReference type="ARBA" id="ARBA00007362"/>
    </source>
</evidence>
<feature type="transmembrane region" description="Helical" evidence="6">
    <location>
        <begin position="177"/>
        <end position="199"/>
    </location>
</feature>
<evidence type="ECO:0000256" key="1">
    <source>
        <dbReference type="ARBA" id="ARBA00004127"/>
    </source>
</evidence>
<feature type="transmembrane region" description="Helical" evidence="6">
    <location>
        <begin position="205"/>
        <end position="229"/>
    </location>
</feature>
<dbReference type="Pfam" id="PF00892">
    <property type="entry name" value="EamA"/>
    <property type="match status" value="2"/>
</dbReference>
<protein>
    <submittedName>
        <fullName evidence="8">EamA-like transporter family protein</fullName>
    </submittedName>
</protein>
<evidence type="ECO:0000256" key="5">
    <source>
        <dbReference type="ARBA" id="ARBA00023136"/>
    </source>
</evidence>
<dbReference type="RefSeq" id="WP_123807098.1">
    <property type="nucleotide sequence ID" value="NZ_RKRK01000002.1"/>
</dbReference>
<keyword evidence="5 6" id="KW-0472">Membrane</keyword>
<name>A0A3N5BIM7_9BACL</name>
<dbReference type="PANTHER" id="PTHR22911">
    <property type="entry name" value="ACYL-MALONYL CONDENSING ENZYME-RELATED"/>
    <property type="match status" value="1"/>
</dbReference>
<dbReference type="GO" id="GO:0016020">
    <property type="term" value="C:membrane"/>
    <property type="evidence" value="ECO:0007669"/>
    <property type="project" value="UniProtKB-SubCell"/>
</dbReference>
<evidence type="ECO:0000259" key="7">
    <source>
        <dbReference type="Pfam" id="PF00892"/>
    </source>
</evidence>
<dbReference type="PANTHER" id="PTHR22911:SF6">
    <property type="entry name" value="SOLUTE CARRIER FAMILY 35 MEMBER G1"/>
    <property type="match status" value="1"/>
</dbReference>